<dbReference type="Pfam" id="PF04386">
    <property type="entry name" value="SspB"/>
    <property type="match status" value="1"/>
</dbReference>
<protein>
    <submittedName>
        <fullName evidence="2">Stringent starvation protein B</fullName>
    </submittedName>
</protein>
<feature type="region of interest" description="Disordered" evidence="1">
    <location>
        <begin position="101"/>
        <end position="140"/>
    </location>
</feature>
<keyword evidence="3" id="KW-1185">Reference proteome</keyword>
<dbReference type="SUPFAM" id="SSF101738">
    <property type="entry name" value="SspB-like"/>
    <property type="match status" value="1"/>
</dbReference>
<dbReference type="InterPro" id="IPR007481">
    <property type="entry name" value="SspB"/>
</dbReference>
<name>A0ABQ2YHI3_9NEIS</name>
<dbReference type="NCBIfam" id="NF008769">
    <property type="entry name" value="PRK11798.2-5"/>
    <property type="match status" value="1"/>
</dbReference>
<dbReference type="PANTHER" id="PTHR37486">
    <property type="entry name" value="STRINGENT STARVATION PROTEIN B"/>
    <property type="match status" value="1"/>
</dbReference>
<evidence type="ECO:0000313" key="3">
    <source>
        <dbReference type="Proteomes" id="UP000600877"/>
    </source>
</evidence>
<dbReference type="Gene3D" id="2.30.30.220">
    <property type="entry name" value="SspB-like"/>
    <property type="match status" value="1"/>
</dbReference>
<dbReference type="Proteomes" id="UP000600877">
    <property type="component" value="Unassembled WGS sequence"/>
</dbReference>
<evidence type="ECO:0000256" key="1">
    <source>
        <dbReference type="SAM" id="MobiDB-lite"/>
    </source>
</evidence>
<reference evidence="3" key="1">
    <citation type="journal article" date="2019" name="Int. J. Syst. Evol. Microbiol.">
        <title>The Global Catalogue of Microorganisms (GCM) 10K type strain sequencing project: providing services to taxonomists for standard genome sequencing and annotation.</title>
        <authorList>
            <consortium name="The Broad Institute Genomics Platform"/>
            <consortium name="The Broad Institute Genome Sequencing Center for Infectious Disease"/>
            <person name="Wu L."/>
            <person name="Ma J."/>
        </authorList>
    </citation>
    <scope>NUCLEOTIDE SEQUENCE [LARGE SCALE GENOMIC DNA]</scope>
    <source>
        <strain evidence="3">KCTC 32041</strain>
    </source>
</reference>
<dbReference type="InterPro" id="IPR036760">
    <property type="entry name" value="SspB-like_sf"/>
</dbReference>
<dbReference type="PANTHER" id="PTHR37486:SF1">
    <property type="entry name" value="STRINGENT STARVATION PROTEIN B"/>
    <property type="match status" value="1"/>
</dbReference>
<evidence type="ECO:0000313" key="2">
    <source>
        <dbReference type="EMBL" id="GGX83887.1"/>
    </source>
</evidence>
<comment type="caution">
    <text evidence="2">The sequence shown here is derived from an EMBL/GenBank/DDBJ whole genome shotgun (WGS) entry which is preliminary data.</text>
</comment>
<sequence length="140" mass="15382">MAVSTSTKPYLIRALHQWCTDNEQTPYLVVHVDGSVTVPLEFVKDNEIVLNIGYNATKNLQIDNDWLSFSARFGGVSRDIWVPIGNVLSIFSRETGEGMGFELEPVTGERPQPVGPESAATDTPAGGKDKPSRSHLRIVK</sequence>
<dbReference type="EMBL" id="BMYW01000002">
    <property type="protein sequence ID" value="GGX83887.1"/>
    <property type="molecule type" value="Genomic_DNA"/>
</dbReference>
<accession>A0ABQ2YHI3</accession>
<proteinExistence type="predicted"/>
<gene>
    <name evidence="2" type="primary">sspB</name>
    <name evidence="2" type="ORF">GCM10011290_09450</name>
</gene>
<dbReference type="PIRSF" id="PIRSF005276">
    <property type="entry name" value="SspB"/>
    <property type="match status" value="1"/>
</dbReference>
<organism evidence="2 3">
    <name type="scientific">Vogesella alkaliphila</name>
    <dbReference type="NCBI Taxonomy" id="1193621"/>
    <lineage>
        <taxon>Bacteria</taxon>
        <taxon>Pseudomonadati</taxon>
        <taxon>Pseudomonadota</taxon>
        <taxon>Betaproteobacteria</taxon>
        <taxon>Neisseriales</taxon>
        <taxon>Chromobacteriaceae</taxon>
        <taxon>Vogesella</taxon>
    </lineage>
</organism>